<proteinExistence type="predicted"/>
<dbReference type="RefSeq" id="WP_157301177.1">
    <property type="nucleotide sequence ID" value="NZ_BAAAZB010000002.1"/>
</dbReference>
<dbReference type="OrthoDB" id="9802802at2"/>
<dbReference type="Gene3D" id="1.10.357.10">
    <property type="entry name" value="Tetracycline Repressor, domain 2"/>
    <property type="match status" value="1"/>
</dbReference>
<dbReference type="InterPro" id="IPR050109">
    <property type="entry name" value="HTH-type_TetR-like_transc_reg"/>
</dbReference>
<dbReference type="Pfam" id="PF00440">
    <property type="entry name" value="TetR_N"/>
    <property type="match status" value="1"/>
</dbReference>
<accession>A0A6N8JBJ8</accession>
<evidence type="ECO:0000256" key="3">
    <source>
        <dbReference type="ARBA" id="ARBA00023163"/>
    </source>
</evidence>
<evidence type="ECO:0000259" key="5">
    <source>
        <dbReference type="PROSITE" id="PS50977"/>
    </source>
</evidence>
<sequence>MYAETKDEMREKILEAALKRFTHYGASKTTMNEIADDLRCSKASLYYYFPDKKGLHFAVLEKIGEIFFAEQEAEAQNITSATQTLLNIIEVKRQFVQRYSRLELFKVLNDSSPATQRIISEVKKSEDALTTRIMKYGVEVGEFVIEDVERIAQLYNQALAGLRFSIMDCMPVQLNADIDPEDFEKIVAQQKLLTEIFVKGLKHR</sequence>
<dbReference type="InterPro" id="IPR001647">
    <property type="entry name" value="HTH_TetR"/>
</dbReference>
<evidence type="ECO:0000313" key="6">
    <source>
        <dbReference type="EMBL" id="MVT42553.1"/>
    </source>
</evidence>
<dbReference type="InterPro" id="IPR009057">
    <property type="entry name" value="Homeodomain-like_sf"/>
</dbReference>
<protein>
    <submittedName>
        <fullName evidence="6">TetR family transcriptional regulator</fullName>
    </submittedName>
</protein>
<keyword evidence="7" id="KW-1185">Reference proteome</keyword>
<dbReference type="SUPFAM" id="SSF46689">
    <property type="entry name" value="Homeodomain-like"/>
    <property type="match status" value="1"/>
</dbReference>
<keyword evidence="1" id="KW-0805">Transcription regulation</keyword>
<comment type="caution">
    <text evidence="6">The sequence shown here is derived from an EMBL/GenBank/DDBJ whole genome shotgun (WGS) entry which is preliminary data.</text>
</comment>
<dbReference type="Gene3D" id="1.10.10.60">
    <property type="entry name" value="Homeodomain-like"/>
    <property type="match status" value="1"/>
</dbReference>
<feature type="DNA-binding region" description="H-T-H motif" evidence="4">
    <location>
        <begin position="30"/>
        <end position="49"/>
    </location>
</feature>
<evidence type="ECO:0000256" key="1">
    <source>
        <dbReference type="ARBA" id="ARBA00023015"/>
    </source>
</evidence>
<dbReference type="PANTHER" id="PTHR30055">
    <property type="entry name" value="HTH-TYPE TRANSCRIPTIONAL REGULATOR RUTR"/>
    <property type="match status" value="1"/>
</dbReference>
<dbReference type="PROSITE" id="PS50977">
    <property type="entry name" value="HTH_TETR_2"/>
    <property type="match status" value="1"/>
</dbReference>
<dbReference type="PANTHER" id="PTHR30055:SF234">
    <property type="entry name" value="HTH-TYPE TRANSCRIPTIONAL REGULATOR BETI"/>
    <property type="match status" value="1"/>
</dbReference>
<keyword evidence="2 4" id="KW-0238">DNA-binding</keyword>
<dbReference type="EMBL" id="WRXO01000005">
    <property type="protein sequence ID" value="MVT42553.1"/>
    <property type="molecule type" value="Genomic_DNA"/>
</dbReference>
<evidence type="ECO:0000256" key="4">
    <source>
        <dbReference type="PROSITE-ProRule" id="PRU00335"/>
    </source>
</evidence>
<keyword evidence="3" id="KW-0804">Transcription</keyword>
<evidence type="ECO:0000256" key="2">
    <source>
        <dbReference type="ARBA" id="ARBA00023125"/>
    </source>
</evidence>
<dbReference type="GO" id="GO:0000976">
    <property type="term" value="F:transcription cis-regulatory region binding"/>
    <property type="evidence" value="ECO:0007669"/>
    <property type="project" value="TreeGrafter"/>
</dbReference>
<name>A0A6N8JBJ8_9BACT</name>
<evidence type="ECO:0000313" key="7">
    <source>
        <dbReference type="Proteomes" id="UP000468388"/>
    </source>
</evidence>
<reference evidence="6 7" key="1">
    <citation type="submission" date="2019-12" db="EMBL/GenBank/DDBJ databases">
        <title>The draft genomic sequence of strain Chitinophaga oryziterrae JCM 16595.</title>
        <authorList>
            <person name="Zhang X."/>
        </authorList>
    </citation>
    <scope>NUCLEOTIDE SEQUENCE [LARGE SCALE GENOMIC DNA]</scope>
    <source>
        <strain evidence="6 7">JCM 16595</strain>
    </source>
</reference>
<dbReference type="GO" id="GO:0003700">
    <property type="term" value="F:DNA-binding transcription factor activity"/>
    <property type="evidence" value="ECO:0007669"/>
    <property type="project" value="TreeGrafter"/>
</dbReference>
<dbReference type="AlphaFoldDB" id="A0A6N8JBJ8"/>
<gene>
    <name evidence="6" type="ORF">GO495_18310</name>
</gene>
<feature type="domain" description="HTH tetR-type" evidence="5">
    <location>
        <begin position="7"/>
        <end position="67"/>
    </location>
</feature>
<dbReference type="Proteomes" id="UP000468388">
    <property type="component" value="Unassembled WGS sequence"/>
</dbReference>
<organism evidence="6 7">
    <name type="scientific">Chitinophaga oryziterrae</name>
    <dbReference type="NCBI Taxonomy" id="1031224"/>
    <lineage>
        <taxon>Bacteria</taxon>
        <taxon>Pseudomonadati</taxon>
        <taxon>Bacteroidota</taxon>
        <taxon>Chitinophagia</taxon>
        <taxon>Chitinophagales</taxon>
        <taxon>Chitinophagaceae</taxon>
        <taxon>Chitinophaga</taxon>
    </lineage>
</organism>